<evidence type="ECO:0000256" key="3">
    <source>
        <dbReference type="ARBA" id="ARBA00022989"/>
    </source>
</evidence>
<dbReference type="Gene3D" id="1.20.120.550">
    <property type="entry name" value="Membrane associated eicosanoid/glutathione metabolism-like domain"/>
    <property type="match status" value="1"/>
</dbReference>
<name>A0A552UFW5_9SPHN</name>
<sequence>MTTELTLLAWTLVLAVVQIFAFDIARTGQYGVKWNTGARDAAMPPLSSVAERLRRAQDNLYETLPLFIAAVLILHVAGKSSALTVLGCQLYLFGRIAYLPLYAAGVPWLRSIVWLVSFAGLAMLLFAAVS</sequence>
<comment type="caution">
    <text evidence="6">The sequence shown here is derived from an EMBL/GenBank/DDBJ whole genome shotgun (WGS) entry which is preliminary data.</text>
</comment>
<dbReference type="OrthoDB" id="7743618at2"/>
<dbReference type="InterPro" id="IPR023352">
    <property type="entry name" value="MAPEG-like_dom_sf"/>
</dbReference>
<dbReference type="EMBL" id="VJWA01000001">
    <property type="protein sequence ID" value="TRW17108.1"/>
    <property type="molecule type" value="Genomic_DNA"/>
</dbReference>
<dbReference type="Proteomes" id="UP000317894">
    <property type="component" value="Unassembled WGS sequence"/>
</dbReference>
<evidence type="ECO:0000256" key="4">
    <source>
        <dbReference type="ARBA" id="ARBA00023136"/>
    </source>
</evidence>
<dbReference type="PANTHER" id="PTHR35371">
    <property type="entry name" value="INNER MEMBRANE PROTEIN"/>
    <property type="match status" value="1"/>
</dbReference>
<keyword evidence="7" id="KW-1185">Reference proteome</keyword>
<dbReference type="RefSeq" id="WP_143554653.1">
    <property type="nucleotide sequence ID" value="NZ_VJWA01000001.1"/>
</dbReference>
<evidence type="ECO:0008006" key="8">
    <source>
        <dbReference type="Google" id="ProtNLM"/>
    </source>
</evidence>
<dbReference type="InterPro" id="IPR001129">
    <property type="entry name" value="Membr-assoc_MAPEG"/>
</dbReference>
<comment type="subcellular location">
    <subcellularLocation>
        <location evidence="1">Membrane</location>
    </subcellularLocation>
</comment>
<dbReference type="GO" id="GO:0016020">
    <property type="term" value="C:membrane"/>
    <property type="evidence" value="ECO:0007669"/>
    <property type="project" value="UniProtKB-SubCell"/>
</dbReference>
<dbReference type="PANTHER" id="PTHR35371:SF1">
    <property type="entry name" value="BLR7753 PROTEIN"/>
    <property type="match status" value="1"/>
</dbReference>
<evidence type="ECO:0000256" key="5">
    <source>
        <dbReference type="SAM" id="Phobius"/>
    </source>
</evidence>
<dbReference type="AlphaFoldDB" id="A0A552UFW5"/>
<reference evidence="6 7" key="1">
    <citation type="submission" date="2019-07" db="EMBL/GenBank/DDBJ databases">
        <title>Novel species isolated from glacier.</title>
        <authorList>
            <person name="Liu Q."/>
            <person name="Xin Y.-H."/>
        </authorList>
    </citation>
    <scope>NUCLEOTIDE SEQUENCE [LARGE SCALE GENOMIC DNA]</scope>
    <source>
        <strain evidence="6 7">LB1R16</strain>
    </source>
</reference>
<feature type="transmembrane region" description="Helical" evidence="5">
    <location>
        <begin position="60"/>
        <end position="78"/>
    </location>
</feature>
<keyword evidence="2 5" id="KW-0812">Transmembrane</keyword>
<evidence type="ECO:0000256" key="2">
    <source>
        <dbReference type="ARBA" id="ARBA00022692"/>
    </source>
</evidence>
<dbReference type="Pfam" id="PF01124">
    <property type="entry name" value="MAPEG"/>
    <property type="match status" value="1"/>
</dbReference>
<evidence type="ECO:0000256" key="1">
    <source>
        <dbReference type="ARBA" id="ARBA00004370"/>
    </source>
</evidence>
<dbReference type="SUPFAM" id="SSF161084">
    <property type="entry name" value="MAPEG domain-like"/>
    <property type="match status" value="1"/>
</dbReference>
<feature type="transmembrane region" description="Helical" evidence="5">
    <location>
        <begin position="111"/>
        <end position="129"/>
    </location>
</feature>
<proteinExistence type="predicted"/>
<evidence type="ECO:0000313" key="7">
    <source>
        <dbReference type="Proteomes" id="UP000317894"/>
    </source>
</evidence>
<evidence type="ECO:0000313" key="6">
    <source>
        <dbReference type="EMBL" id="TRW17108.1"/>
    </source>
</evidence>
<gene>
    <name evidence="6" type="ORF">FMM06_02590</name>
</gene>
<keyword evidence="4 5" id="KW-0472">Membrane</keyword>
<organism evidence="6 7">
    <name type="scientific">Glacieibacterium frigidum</name>
    <dbReference type="NCBI Taxonomy" id="2593303"/>
    <lineage>
        <taxon>Bacteria</taxon>
        <taxon>Pseudomonadati</taxon>
        <taxon>Pseudomonadota</taxon>
        <taxon>Alphaproteobacteria</taxon>
        <taxon>Sphingomonadales</taxon>
        <taxon>Sphingosinicellaceae</taxon>
        <taxon>Glacieibacterium</taxon>
    </lineage>
</organism>
<protein>
    <recommendedName>
        <fullName evidence="8">MAPEG family protein</fullName>
    </recommendedName>
</protein>
<accession>A0A552UFW5</accession>
<keyword evidence="3 5" id="KW-1133">Transmembrane helix</keyword>